<protein>
    <recommendedName>
        <fullName evidence="5">AMP-dependent synthetase/ligase domain-containing protein</fullName>
    </recommendedName>
</protein>
<dbReference type="GO" id="GO:0005737">
    <property type="term" value="C:cytoplasm"/>
    <property type="evidence" value="ECO:0007669"/>
    <property type="project" value="TreeGrafter"/>
</dbReference>
<dbReference type="Gene3D" id="3.30.300.30">
    <property type="match status" value="1"/>
</dbReference>
<dbReference type="Proteomes" id="UP000663881">
    <property type="component" value="Unassembled WGS sequence"/>
</dbReference>
<dbReference type="GO" id="GO:0031177">
    <property type="term" value="F:phosphopantetheine binding"/>
    <property type="evidence" value="ECO:0007669"/>
    <property type="project" value="TreeGrafter"/>
</dbReference>
<dbReference type="InterPro" id="IPR042099">
    <property type="entry name" value="ANL_N_sf"/>
</dbReference>
<dbReference type="PROSITE" id="PS00455">
    <property type="entry name" value="AMP_BINDING"/>
    <property type="match status" value="1"/>
</dbReference>
<name>A0A820CFM3_9BILA</name>
<evidence type="ECO:0008006" key="5">
    <source>
        <dbReference type="Google" id="ProtNLM"/>
    </source>
</evidence>
<dbReference type="SUPFAM" id="SSF56801">
    <property type="entry name" value="Acetyl-CoA synthetase-like"/>
    <property type="match status" value="1"/>
</dbReference>
<sequence length="630" mass="71174">FPLQRILNQHPNISNPVFLDTSFEFISSMTKDEENEIMIGDSRFSLLPDSIKISEDEIMSKFDFILSFQHDLNQNEFSCTINASLDLFNVETVCILTQRLLTMLHQQITPFDCVTNKPIYELSLTLPNEILLVKSMNNTQVSFSSAFTCIHREFAYQVMKHPQKLAVELDDQSLTYCELLHYVQILSVTLLNEYLITPGEIVCQCVERSLSMVIGIMGIEMAGGVYCPLSPRDPQHHLYALVRQTSSRLLLIHHLTKVKLNNDIFSFNIDSIMNNNVIYNDVDIDQLSSVFVPSNNIAYIIFTSGSTGIPKAVSIRHHNLLLSINAIIHVNVFTNNDTMVQMASCSFDVHIQELIGGLLAGASIVMLHPDGNMDFHYMMKLLQEKQITYLQSVPAYVNNMLEFLSKCNYSYLSTLCTLDIGGDASTVQFIDKLYNCLSDKISVWNSYGPAEATINSTYYAVYRNIDVSSIPMGNVLANYRCSVLDDLLQAVVIDQEGQLFIGGAGVFTGYLGRDDLTAKALINIDSKIFYRTGDVVKMDRNGSLHFISRKDFQVKLHGQRIELGEIERCLLNITSISACVVMKWNDDYLVAYVQSSSHMNEAELRQHCQSQLPPHMIPSFFIILDKLPLN</sequence>
<feature type="domain" description="AMP-binding enzyme C-terminal" evidence="2">
    <location>
        <begin position="565"/>
        <end position="629"/>
    </location>
</feature>
<evidence type="ECO:0000313" key="3">
    <source>
        <dbReference type="EMBL" id="CAF4221603.1"/>
    </source>
</evidence>
<dbReference type="CDD" id="cd05930">
    <property type="entry name" value="A_NRPS"/>
    <property type="match status" value="1"/>
</dbReference>
<dbReference type="InterPro" id="IPR025110">
    <property type="entry name" value="AMP-bd_C"/>
</dbReference>
<dbReference type="Pfam" id="PF00501">
    <property type="entry name" value="AMP-binding"/>
    <property type="match status" value="1"/>
</dbReference>
<dbReference type="AlphaFoldDB" id="A0A820CFM3"/>
<dbReference type="InterPro" id="IPR045851">
    <property type="entry name" value="AMP-bd_C_sf"/>
</dbReference>
<accession>A0A820CFM3</accession>
<dbReference type="InterPro" id="IPR000873">
    <property type="entry name" value="AMP-dep_synth/lig_dom"/>
</dbReference>
<dbReference type="GO" id="GO:0043041">
    <property type="term" value="P:amino acid activation for nonribosomal peptide biosynthetic process"/>
    <property type="evidence" value="ECO:0007669"/>
    <property type="project" value="TreeGrafter"/>
</dbReference>
<dbReference type="PANTHER" id="PTHR45527">
    <property type="entry name" value="NONRIBOSOMAL PEPTIDE SYNTHETASE"/>
    <property type="match status" value="1"/>
</dbReference>
<comment type="caution">
    <text evidence="3">The sequence shown here is derived from an EMBL/GenBank/DDBJ whole genome shotgun (WGS) entry which is preliminary data.</text>
</comment>
<proteinExistence type="predicted"/>
<evidence type="ECO:0000313" key="4">
    <source>
        <dbReference type="Proteomes" id="UP000663881"/>
    </source>
</evidence>
<gene>
    <name evidence="3" type="ORF">OKA104_LOCUS42072</name>
</gene>
<feature type="non-terminal residue" evidence="3">
    <location>
        <position position="630"/>
    </location>
</feature>
<dbReference type="PANTHER" id="PTHR45527:SF1">
    <property type="entry name" value="FATTY ACID SYNTHASE"/>
    <property type="match status" value="1"/>
</dbReference>
<feature type="non-terminal residue" evidence="3">
    <location>
        <position position="1"/>
    </location>
</feature>
<organism evidence="3 4">
    <name type="scientific">Adineta steineri</name>
    <dbReference type="NCBI Taxonomy" id="433720"/>
    <lineage>
        <taxon>Eukaryota</taxon>
        <taxon>Metazoa</taxon>
        <taxon>Spiralia</taxon>
        <taxon>Gnathifera</taxon>
        <taxon>Rotifera</taxon>
        <taxon>Eurotatoria</taxon>
        <taxon>Bdelloidea</taxon>
        <taxon>Adinetida</taxon>
        <taxon>Adinetidae</taxon>
        <taxon>Adineta</taxon>
    </lineage>
</organism>
<dbReference type="Gene3D" id="3.40.50.12780">
    <property type="entry name" value="N-terminal domain of ligase-like"/>
    <property type="match status" value="1"/>
</dbReference>
<dbReference type="EMBL" id="CAJOAY010010434">
    <property type="protein sequence ID" value="CAF4221603.1"/>
    <property type="molecule type" value="Genomic_DNA"/>
</dbReference>
<evidence type="ECO:0000259" key="2">
    <source>
        <dbReference type="Pfam" id="PF13193"/>
    </source>
</evidence>
<evidence type="ECO:0000259" key="1">
    <source>
        <dbReference type="Pfam" id="PF00501"/>
    </source>
</evidence>
<dbReference type="InterPro" id="IPR020845">
    <property type="entry name" value="AMP-binding_CS"/>
</dbReference>
<dbReference type="GO" id="GO:0044550">
    <property type="term" value="P:secondary metabolite biosynthetic process"/>
    <property type="evidence" value="ECO:0007669"/>
    <property type="project" value="TreeGrafter"/>
</dbReference>
<feature type="domain" description="AMP-dependent synthetase/ligase" evidence="1">
    <location>
        <begin position="155"/>
        <end position="511"/>
    </location>
</feature>
<reference evidence="3" key="1">
    <citation type="submission" date="2021-02" db="EMBL/GenBank/DDBJ databases">
        <authorList>
            <person name="Nowell W R."/>
        </authorList>
    </citation>
    <scope>NUCLEOTIDE SEQUENCE</scope>
</reference>
<dbReference type="Pfam" id="PF13193">
    <property type="entry name" value="AMP-binding_C"/>
    <property type="match status" value="1"/>
</dbReference>